<evidence type="ECO:0000259" key="1">
    <source>
        <dbReference type="Pfam" id="PF06904"/>
    </source>
</evidence>
<proteinExistence type="predicted"/>
<dbReference type="RefSeq" id="WP_304562107.1">
    <property type="nucleotide sequence ID" value="NZ_JAUQSZ010000010.1"/>
</dbReference>
<sequence>MIIGLRRAAGAMVIAALVLVIVLAALAGLRAKPQDLPWAPLHLGEPTGLFTGRKLAGLPRDGVKCAALLREAGVRFEPAKPIKDGEACGYADGVRFAAGGSRRITLAPADPVMACPVAAGMAMWEWNVVQPAARRYLGAPVVAIEQLGTYNCRAIRGDARVWSEHSTADAIDVSAFRLADGTRVVVTDDWQGDGPRATFLHVVRNGACGLFATVLSPEYNAAHHNHLHLDQAARGSMGWRACR</sequence>
<accession>A0ABT9A4K5</accession>
<keyword evidence="3" id="KW-1185">Reference proteome</keyword>
<feature type="domain" description="Extensin-like C-terminal" evidence="1">
    <location>
        <begin position="64"/>
        <end position="243"/>
    </location>
</feature>
<comment type="caution">
    <text evidence="2">The sequence shown here is derived from an EMBL/GenBank/DDBJ whole genome shotgun (WGS) entry which is preliminary data.</text>
</comment>
<gene>
    <name evidence="2" type="ORF">Q5H94_15060</name>
</gene>
<dbReference type="Pfam" id="PF06904">
    <property type="entry name" value="Extensin-like_C"/>
    <property type="match status" value="1"/>
</dbReference>
<evidence type="ECO:0000313" key="3">
    <source>
        <dbReference type="Proteomes" id="UP001176468"/>
    </source>
</evidence>
<organism evidence="2 3">
    <name type="scientific">Sphingomonas immobilis</name>
    <dbReference type="NCBI Taxonomy" id="3063997"/>
    <lineage>
        <taxon>Bacteria</taxon>
        <taxon>Pseudomonadati</taxon>
        <taxon>Pseudomonadota</taxon>
        <taxon>Alphaproteobacteria</taxon>
        <taxon>Sphingomonadales</taxon>
        <taxon>Sphingomonadaceae</taxon>
        <taxon>Sphingomonas</taxon>
    </lineage>
</organism>
<evidence type="ECO:0000313" key="2">
    <source>
        <dbReference type="EMBL" id="MDO7843652.1"/>
    </source>
</evidence>
<dbReference type="Proteomes" id="UP001176468">
    <property type="component" value="Unassembled WGS sequence"/>
</dbReference>
<protein>
    <submittedName>
        <fullName evidence="2">Extensin family protein</fullName>
    </submittedName>
</protein>
<dbReference type="InterPro" id="IPR009683">
    <property type="entry name" value="Extensin-like_C"/>
</dbReference>
<reference evidence="2" key="1">
    <citation type="submission" date="2023-07" db="EMBL/GenBank/DDBJ databases">
        <authorList>
            <person name="Kim M.K."/>
        </authorList>
    </citation>
    <scope>NUCLEOTIDE SEQUENCE</scope>
    <source>
        <strain evidence="2">CA1-15</strain>
    </source>
</reference>
<dbReference type="EMBL" id="JAUQSZ010000010">
    <property type="protein sequence ID" value="MDO7843652.1"/>
    <property type="molecule type" value="Genomic_DNA"/>
</dbReference>
<name>A0ABT9A4K5_9SPHN</name>